<sequence>MKTLSFTALAILALAVPCLANDTMAEMKTGGLVYVQSEDVVMEKEDLFLSMAEVRVDYVFRNTSDHDVEGVVAFPMPDLIGSPESMADTGDAEADNFLGFSVTQDGQAITPQLDQRVLAMNIDRTEDLRAAGIPLLPFAEKTIEAIAAASAQTRQDLVAKGLVLASSYEQDGKRVTEYTPVWTLRSTYWWKTVFPKSGTVRVSHRYKPSVGGTVGLSTYDGDTPEGAARNAQYCVDKDFAKTAVRIGKAHEAGKGPYYTENWMSYVLSTGANWSGPIGHFSLTVDKGAPDNFVSFCGAGVKKVGPTTFRMEATDFNPEKDIDILFLVATPTD</sequence>
<keyword evidence="1" id="KW-0732">Signal</keyword>
<dbReference type="AlphaFoldDB" id="A0A7W6K355"/>
<dbReference type="InterPro" id="IPR025538">
    <property type="entry name" value="DUF4424"/>
</dbReference>
<organism evidence="3 4">
    <name type="scientific">Allorhizobium borbori</name>
    <dbReference type="NCBI Taxonomy" id="485907"/>
    <lineage>
        <taxon>Bacteria</taxon>
        <taxon>Pseudomonadati</taxon>
        <taxon>Pseudomonadota</taxon>
        <taxon>Alphaproteobacteria</taxon>
        <taxon>Hyphomicrobiales</taxon>
        <taxon>Rhizobiaceae</taxon>
        <taxon>Rhizobium/Agrobacterium group</taxon>
        <taxon>Allorhizobium</taxon>
    </lineage>
</organism>
<evidence type="ECO:0000256" key="1">
    <source>
        <dbReference type="SAM" id="SignalP"/>
    </source>
</evidence>
<protein>
    <recommendedName>
        <fullName evidence="2">DUF4424 domain-containing protein</fullName>
    </recommendedName>
</protein>
<dbReference type="RefSeq" id="WP_183793412.1">
    <property type="nucleotide sequence ID" value="NZ_JACIDU010000011.1"/>
</dbReference>
<reference evidence="3 4" key="1">
    <citation type="submission" date="2020-08" db="EMBL/GenBank/DDBJ databases">
        <title>Genomic Encyclopedia of Type Strains, Phase IV (KMG-IV): sequencing the most valuable type-strain genomes for metagenomic binning, comparative biology and taxonomic classification.</title>
        <authorList>
            <person name="Goeker M."/>
        </authorList>
    </citation>
    <scope>NUCLEOTIDE SEQUENCE [LARGE SCALE GENOMIC DNA]</scope>
    <source>
        <strain evidence="3 4">DSM 26385</strain>
    </source>
</reference>
<accession>A0A7W6K355</accession>
<feature type="domain" description="DUF4424" evidence="2">
    <location>
        <begin position="20"/>
        <end position="324"/>
    </location>
</feature>
<feature type="chain" id="PRO_5030892124" description="DUF4424 domain-containing protein" evidence="1">
    <location>
        <begin position="21"/>
        <end position="332"/>
    </location>
</feature>
<gene>
    <name evidence="3" type="ORF">GGQ66_002902</name>
</gene>
<name>A0A7W6K355_9HYPH</name>
<evidence type="ECO:0000313" key="3">
    <source>
        <dbReference type="EMBL" id="MBB4104328.1"/>
    </source>
</evidence>
<dbReference type="EMBL" id="JACIDU010000011">
    <property type="protein sequence ID" value="MBB4104328.1"/>
    <property type="molecule type" value="Genomic_DNA"/>
</dbReference>
<dbReference type="Pfam" id="PF14415">
    <property type="entry name" value="DUF4424"/>
    <property type="match status" value="1"/>
</dbReference>
<evidence type="ECO:0000259" key="2">
    <source>
        <dbReference type="Pfam" id="PF14415"/>
    </source>
</evidence>
<proteinExistence type="predicted"/>
<dbReference type="Gene3D" id="2.60.40.3680">
    <property type="match status" value="1"/>
</dbReference>
<feature type="signal peptide" evidence="1">
    <location>
        <begin position="1"/>
        <end position="20"/>
    </location>
</feature>
<evidence type="ECO:0000313" key="4">
    <source>
        <dbReference type="Proteomes" id="UP000584824"/>
    </source>
</evidence>
<comment type="caution">
    <text evidence="3">The sequence shown here is derived from an EMBL/GenBank/DDBJ whole genome shotgun (WGS) entry which is preliminary data.</text>
</comment>
<dbReference type="Proteomes" id="UP000584824">
    <property type="component" value="Unassembled WGS sequence"/>
</dbReference>
<keyword evidence="4" id="KW-1185">Reference proteome</keyword>